<name>A0A399JK15_9MICC</name>
<evidence type="ECO:0000313" key="2">
    <source>
        <dbReference type="EMBL" id="RII42816.1"/>
    </source>
</evidence>
<accession>A0A399JK15</accession>
<dbReference type="Proteomes" id="UP000265419">
    <property type="component" value="Unassembled WGS sequence"/>
</dbReference>
<organism evidence="2 3">
    <name type="scientific">Galactobacter valiniphilus</name>
    <dbReference type="NCBI Taxonomy" id="2676122"/>
    <lineage>
        <taxon>Bacteria</taxon>
        <taxon>Bacillati</taxon>
        <taxon>Actinomycetota</taxon>
        <taxon>Actinomycetes</taxon>
        <taxon>Micrococcales</taxon>
        <taxon>Micrococcaceae</taxon>
        <taxon>Galactobacter</taxon>
    </lineage>
</organism>
<feature type="transmembrane region" description="Helical" evidence="1">
    <location>
        <begin position="121"/>
        <end position="140"/>
    </location>
</feature>
<keyword evidence="1" id="KW-1133">Transmembrane helix</keyword>
<feature type="transmembrane region" description="Helical" evidence="1">
    <location>
        <begin position="214"/>
        <end position="231"/>
    </location>
</feature>
<sequence length="247" mass="25773">MADLMAGKTPDDTLGAGVVKQARAAIEPFVDGSGDITRSTLTLEPEGWRELNGAGFVTVGGTLEWSTRVGNDTVDSGSAMPMLLELTWGEGRWDVAFVQHLPDGGFYGSEEPQLAPWAQPWLVGLACGLAGLGALLLLCFPRLASGWRSAIVVPAVMIAGAILLLGSGAPSSADGGQIFSSYLDTLVERPIIRPGGWADVDANGFQAYADAVHTFFWLVAALLGALALAAAPPRRSPADDDPRQSVA</sequence>
<dbReference type="AlphaFoldDB" id="A0A399JK15"/>
<comment type="caution">
    <text evidence="2">The sequence shown here is derived from an EMBL/GenBank/DDBJ whole genome shotgun (WGS) entry which is preliminary data.</text>
</comment>
<protein>
    <submittedName>
        <fullName evidence="2">Uncharacterized protein</fullName>
    </submittedName>
</protein>
<keyword evidence="3" id="KW-1185">Reference proteome</keyword>
<reference evidence="2 3" key="1">
    <citation type="submission" date="2018-07" db="EMBL/GenBank/DDBJ databases">
        <title>Arthrobacter sp. nov., isolated from raw cow's milk with high bacterial count.</title>
        <authorList>
            <person name="Hahne J."/>
            <person name="Isele D."/>
            <person name="Lipski A."/>
        </authorList>
    </citation>
    <scope>NUCLEOTIDE SEQUENCE [LARGE SCALE GENOMIC DNA]</scope>
    <source>
        <strain evidence="2 3">JZ R-35</strain>
    </source>
</reference>
<proteinExistence type="predicted"/>
<feature type="transmembrane region" description="Helical" evidence="1">
    <location>
        <begin position="147"/>
        <end position="166"/>
    </location>
</feature>
<evidence type="ECO:0000256" key="1">
    <source>
        <dbReference type="SAM" id="Phobius"/>
    </source>
</evidence>
<keyword evidence="1" id="KW-0812">Transmembrane</keyword>
<gene>
    <name evidence="2" type="ORF">DWB68_05650</name>
</gene>
<dbReference type="EMBL" id="QQXK01000008">
    <property type="protein sequence ID" value="RII42816.1"/>
    <property type="molecule type" value="Genomic_DNA"/>
</dbReference>
<evidence type="ECO:0000313" key="3">
    <source>
        <dbReference type="Proteomes" id="UP000265419"/>
    </source>
</evidence>
<keyword evidence="1" id="KW-0472">Membrane</keyword>